<dbReference type="SUPFAM" id="SSF53756">
    <property type="entry name" value="UDP-Glycosyltransferase/glycogen phosphorylase"/>
    <property type="match status" value="1"/>
</dbReference>
<dbReference type="InterPro" id="IPR028098">
    <property type="entry name" value="Glyco_trans_4-like_N"/>
</dbReference>
<keyword evidence="4" id="KW-0328">Glycosyltransferase</keyword>
<dbReference type="Pfam" id="PF00534">
    <property type="entry name" value="Glycos_transf_1"/>
    <property type="match status" value="1"/>
</dbReference>
<reference evidence="4 5" key="1">
    <citation type="submission" date="2018-06" db="EMBL/GenBank/DDBJ databases">
        <authorList>
            <consortium name="Pathogen Informatics"/>
            <person name="Doyle S."/>
        </authorList>
    </citation>
    <scope>NUCLEOTIDE SEQUENCE [LARGE SCALE GENOMIC DNA]</scope>
    <source>
        <strain evidence="4 5">NCTC10672</strain>
    </source>
</reference>
<dbReference type="PANTHER" id="PTHR46401:SF2">
    <property type="entry name" value="GLYCOSYLTRANSFERASE WBBK-RELATED"/>
    <property type="match status" value="1"/>
</dbReference>
<feature type="domain" description="Glycosyl transferase family 1" evidence="2">
    <location>
        <begin position="188"/>
        <end position="330"/>
    </location>
</feature>
<dbReference type="PANTHER" id="PTHR46401">
    <property type="entry name" value="GLYCOSYLTRANSFERASE WBBK-RELATED"/>
    <property type="match status" value="1"/>
</dbReference>
<evidence type="ECO:0000313" key="4">
    <source>
        <dbReference type="EMBL" id="STP03436.1"/>
    </source>
</evidence>
<evidence type="ECO:0000313" key="5">
    <source>
        <dbReference type="Proteomes" id="UP000254186"/>
    </source>
</evidence>
<dbReference type="EC" id="2.4.1.246" evidence="4"/>
<name>A0A377JIF1_HAEPA</name>
<evidence type="ECO:0000259" key="2">
    <source>
        <dbReference type="Pfam" id="PF00534"/>
    </source>
</evidence>
<dbReference type="CDD" id="cd03801">
    <property type="entry name" value="GT4_PimA-like"/>
    <property type="match status" value="1"/>
</dbReference>
<dbReference type="EMBL" id="UGHY01000002">
    <property type="protein sequence ID" value="STP03436.1"/>
    <property type="molecule type" value="Genomic_DNA"/>
</dbReference>
<sequence>MNKTLLSNNNHPNISLTCQKFQYGGGMERYLIDIVNGFSLANITPKIYSAKFDTALPEYDLINPVKINLSFVPKKLRTSFLSYFSNKYKETSEVSLTTSYTLSDVVICGGNHKGYLQASKKKPSISDRFKIMGEQKSLNQSKYVIAHSALMKKELVELYHIPENKIDVIYPPINTDKFTQINEEERVKLREKLGFKKDEIIYLFPSTGHTRKGFDVLKKYFEKTLLPIRLVVAGTPVEENPKISSLGFCKNMPELYQAADFTIMASQYEPFGLVGLESILSGTPVIFSENMGCLEVLQHEFGYTFSRENMNTLDDAIQKSVKQASEHQHRILNPMDCIRYNPSLSHHIKTILELIAK</sequence>
<dbReference type="RefSeq" id="WP_262054157.1">
    <property type="nucleotide sequence ID" value="NZ_UGHY01000002.1"/>
</dbReference>
<organism evidence="4 5">
    <name type="scientific">Haemophilus parainfluenzae</name>
    <dbReference type="NCBI Taxonomy" id="729"/>
    <lineage>
        <taxon>Bacteria</taxon>
        <taxon>Pseudomonadati</taxon>
        <taxon>Pseudomonadota</taxon>
        <taxon>Gammaproteobacteria</taxon>
        <taxon>Pasteurellales</taxon>
        <taxon>Pasteurellaceae</taxon>
        <taxon>Haemophilus</taxon>
    </lineage>
</organism>
<evidence type="ECO:0000259" key="3">
    <source>
        <dbReference type="Pfam" id="PF13439"/>
    </source>
</evidence>
<evidence type="ECO:0000256" key="1">
    <source>
        <dbReference type="ARBA" id="ARBA00022679"/>
    </source>
</evidence>
<dbReference type="Gene3D" id="3.40.50.2000">
    <property type="entry name" value="Glycogen Phosphorylase B"/>
    <property type="match status" value="2"/>
</dbReference>
<keyword evidence="1 4" id="KW-0808">Transferase</keyword>
<dbReference type="InterPro" id="IPR001296">
    <property type="entry name" value="Glyco_trans_1"/>
</dbReference>
<dbReference type="AlphaFoldDB" id="A0A377JIF1"/>
<dbReference type="GO" id="GO:0103011">
    <property type="term" value="F:mannosylfructose-phosphate synthase activity"/>
    <property type="evidence" value="ECO:0007669"/>
    <property type="project" value="UniProtKB-EC"/>
</dbReference>
<dbReference type="Proteomes" id="UP000254186">
    <property type="component" value="Unassembled WGS sequence"/>
</dbReference>
<accession>A0A377JIF1</accession>
<protein>
    <submittedName>
        <fullName evidence="4">Lps biosynthesis related protein. lps biosynthesis related protein</fullName>
        <ecNumber evidence="4">2.4.1.246</ecNumber>
    </submittedName>
</protein>
<proteinExistence type="predicted"/>
<gene>
    <name evidence="4" type="primary">orf3</name>
    <name evidence="4" type="ORF">NCTC10672_00762</name>
</gene>
<feature type="domain" description="Glycosyltransferase subfamily 4-like N-terminal" evidence="3">
    <location>
        <begin position="25"/>
        <end position="177"/>
    </location>
</feature>
<dbReference type="Pfam" id="PF13439">
    <property type="entry name" value="Glyco_transf_4"/>
    <property type="match status" value="1"/>
</dbReference>